<keyword evidence="3" id="KW-1185">Reference proteome</keyword>
<sequence>MSTLQKQPPKPAASANKVPTIQSLKATKRSISYNATPEERAVSPTDEKRTVDQAGCDQMLKASLTGLLNSGEVKTDARGRKVQNLLMETQKDLRRQRRQSLGEHRAKATLEVMEAKMKS</sequence>
<gene>
    <name evidence="2" type="ORF">BJX66DRAFT_340767</name>
</gene>
<name>A0ABR4FXD5_9EURO</name>
<dbReference type="Proteomes" id="UP001610563">
    <property type="component" value="Unassembled WGS sequence"/>
</dbReference>
<feature type="region of interest" description="Disordered" evidence="1">
    <location>
        <begin position="1"/>
        <end position="26"/>
    </location>
</feature>
<feature type="compositionally biased region" description="Polar residues" evidence="1">
    <location>
        <begin position="17"/>
        <end position="26"/>
    </location>
</feature>
<comment type="caution">
    <text evidence="2">The sequence shown here is derived from an EMBL/GenBank/DDBJ whole genome shotgun (WGS) entry which is preliminary data.</text>
</comment>
<protein>
    <submittedName>
        <fullName evidence="2">Uncharacterized protein</fullName>
    </submittedName>
</protein>
<accession>A0ABR4FXD5</accession>
<evidence type="ECO:0000313" key="3">
    <source>
        <dbReference type="Proteomes" id="UP001610563"/>
    </source>
</evidence>
<feature type="region of interest" description="Disordered" evidence="1">
    <location>
        <begin position="32"/>
        <end position="51"/>
    </location>
</feature>
<evidence type="ECO:0000256" key="1">
    <source>
        <dbReference type="SAM" id="MobiDB-lite"/>
    </source>
</evidence>
<proteinExistence type="predicted"/>
<feature type="compositionally biased region" description="Basic and acidic residues" evidence="1">
    <location>
        <begin position="37"/>
        <end position="51"/>
    </location>
</feature>
<dbReference type="EMBL" id="JBFTWV010000088">
    <property type="protein sequence ID" value="KAL2787912.1"/>
    <property type="molecule type" value="Genomic_DNA"/>
</dbReference>
<evidence type="ECO:0000313" key="2">
    <source>
        <dbReference type="EMBL" id="KAL2787912.1"/>
    </source>
</evidence>
<reference evidence="2 3" key="1">
    <citation type="submission" date="2024-07" db="EMBL/GenBank/DDBJ databases">
        <title>Section-level genome sequencing and comparative genomics of Aspergillus sections Usti and Cavernicolus.</title>
        <authorList>
            <consortium name="Lawrence Berkeley National Laboratory"/>
            <person name="Nybo J.L."/>
            <person name="Vesth T.C."/>
            <person name="Theobald S."/>
            <person name="Frisvad J.C."/>
            <person name="Larsen T.O."/>
            <person name="Kjaerboelling I."/>
            <person name="Rothschild-Mancinelli K."/>
            <person name="Lyhne E.K."/>
            <person name="Kogle M.E."/>
            <person name="Barry K."/>
            <person name="Clum A."/>
            <person name="Na H."/>
            <person name="Ledsgaard L."/>
            <person name="Lin J."/>
            <person name="Lipzen A."/>
            <person name="Kuo A."/>
            <person name="Riley R."/>
            <person name="Mondo S."/>
            <person name="Labutti K."/>
            <person name="Haridas S."/>
            <person name="Pangalinan J."/>
            <person name="Salamov A.A."/>
            <person name="Simmons B.A."/>
            <person name="Magnuson J.K."/>
            <person name="Chen J."/>
            <person name="Drula E."/>
            <person name="Henrissat B."/>
            <person name="Wiebenga A."/>
            <person name="Lubbers R.J."/>
            <person name="Gomes A.C."/>
            <person name="Makela M.R."/>
            <person name="Stajich J."/>
            <person name="Grigoriev I.V."/>
            <person name="Mortensen U.H."/>
            <person name="De Vries R.P."/>
            <person name="Baker S.E."/>
            <person name="Andersen M.R."/>
        </authorList>
    </citation>
    <scope>NUCLEOTIDE SEQUENCE [LARGE SCALE GENOMIC DNA]</scope>
    <source>
        <strain evidence="2 3">CBS 209.92</strain>
    </source>
</reference>
<organism evidence="2 3">
    <name type="scientific">Aspergillus keveii</name>
    <dbReference type="NCBI Taxonomy" id="714993"/>
    <lineage>
        <taxon>Eukaryota</taxon>
        <taxon>Fungi</taxon>
        <taxon>Dikarya</taxon>
        <taxon>Ascomycota</taxon>
        <taxon>Pezizomycotina</taxon>
        <taxon>Eurotiomycetes</taxon>
        <taxon>Eurotiomycetidae</taxon>
        <taxon>Eurotiales</taxon>
        <taxon>Aspergillaceae</taxon>
        <taxon>Aspergillus</taxon>
        <taxon>Aspergillus subgen. Nidulantes</taxon>
    </lineage>
</organism>